<dbReference type="AlphaFoldDB" id="A0A1P8Q1S3"/>
<evidence type="ECO:0000259" key="4">
    <source>
        <dbReference type="PROSITE" id="PS50932"/>
    </source>
</evidence>
<dbReference type="PROSITE" id="PS50932">
    <property type="entry name" value="HTH_LACI_2"/>
    <property type="match status" value="1"/>
</dbReference>
<evidence type="ECO:0000256" key="3">
    <source>
        <dbReference type="ARBA" id="ARBA00023163"/>
    </source>
</evidence>
<dbReference type="Gene3D" id="1.10.260.40">
    <property type="entry name" value="lambda repressor-like DNA-binding domains"/>
    <property type="match status" value="1"/>
</dbReference>
<feature type="domain" description="HTH lacI-type" evidence="4">
    <location>
        <begin position="7"/>
        <end position="62"/>
    </location>
</feature>
<keyword evidence="3" id="KW-0804">Transcription</keyword>
<evidence type="ECO:0000256" key="2">
    <source>
        <dbReference type="ARBA" id="ARBA00023125"/>
    </source>
</evidence>
<dbReference type="SMART" id="SM00354">
    <property type="entry name" value="HTH_LACI"/>
    <property type="match status" value="1"/>
</dbReference>
<dbReference type="SUPFAM" id="SSF47413">
    <property type="entry name" value="lambda repressor-like DNA-binding domains"/>
    <property type="match status" value="1"/>
</dbReference>
<dbReference type="PANTHER" id="PTHR30146">
    <property type="entry name" value="LACI-RELATED TRANSCRIPTIONAL REPRESSOR"/>
    <property type="match status" value="1"/>
</dbReference>
<dbReference type="GO" id="GO:0000976">
    <property type="term" value="F:transcription cis-regulatory region binding"/>
    <property type="evidence" value="ECO:0007669"/>
    <property type="project" value="TreeGrafter"/>
</dbReference>
<dbReference type="RefSeq" id="WP_076614312.1">
    <property type="nucleotide sequence ID" value="NZ_CP019323.1"/>
</dbReference>
<dbReference type="Gene3D" id="3.40.50.2300">
    <property type="match status" value="2"/>
</dbReference>
<dbReference type="InterPro" id="IPR025997">
    <property type="entry name" value="SBP_2_dom"/>
</dbReference>
<dbReference type="Proteomes" id="UP000187499">
    <property type="component" value="Chromosome"/>
</dbReference>
<keyword evidence="1" id="KW-0805">Transcription regulation</keyword>
<dbReference type="STRING" id="1847728.BTM29_04220"/>
<protein>
    <submittedName>
        <fullName evidence="5">Transcriptional regulator</fullName>
    </submittedName>
</protein>
<dbReference type="PANTHER" id="PTHR30146:SF154">
    <property type="entry name" value="TRANSCRIPTION REGULATOR, MEMBER OF GALR FAMILY"/>
    <property type="match status" value="1"/>
</dbReference>
<dbReference type="KEGG" id="lalw:BTM29_04220"/>
<gene>
    <name evidence="5" type="ORF">BTM29_04220</name>
</gene>
<dbReference type="PROSITE" id="PS00356">
    <property type="entry name" value="HTH_LACI_1"/>
    <property type="match status" value="1"/>
</dbReference>
<dbReference type="Pfam" id="PF13407">
    <property type="entry name" value="Peripla_BP_4"/>
    <property type="match status" value="1"/>
</dbReference>
<reference evidence="6" key="1">
    <citation type="submission" date="2016-12" db="EMBL/GenBank/DDBJ databases">
        <authorList>
            <person name="Jung M.Y."/>
            <person name="Lee S.H."/>
        </authorList>
    </citation>
    <scope>NUCLEOTIDE SEQUENCE [LARGE SCALE GENOMIC DNA]</scope>
    <source>
        <strain evidence="6">WiKim39</strain>
    </source>
</reference>
<keyword evidence="2" id="KW-0238">DNA-binding</keyword>
<dbReference type="CDD" id="cd01392">
    <property type="entry name" value="HTH_LacI"/>
    <property type="match status" value="1"/>
</dbReference>
<dbReference type="EMBL" id="CP019323">
    <property type="protein sequence ID" value="APX71808.1"/>
    <property type="molecule type" value="Genomic_DNA"/>
</dbReference>
<dbReference type="InterPro" id="IPR028082">
    <property type="entry name" value="Peripla_BP_I"/>
</dbReference>
<dbReference type="GO" id="GO:0003700">
    <property type="term" value="F:DNA-binding transcription factor activity"/>
    <property type="evidence" value="ECO:0007669"/>
    <property type="project" value="TreeGrafter"/>
</dbReference>
<organism evidence="5 6">
    <name type="scientific">Companilactobacillus allii</name>
    <dbReference type="NCBI Taxonomy" id="1847728"/>
    <lineage>
        <taxon>Bacteria</taxon>
        <taxon>Bacillati</taxon>
        <taxon>Bacillota</taxon>
        <taxon>Bacilli</taxon>
        <taxon>Lactobacillales</taxon>
        <taxon>Lactobacillaceae</taxon>
        <taxon>Companilactobacillus</taxon>
    </lineage>
</organism>
<evidence type="ECO:0000256" key="1">
    <source>
        <dbReference type="ARBA" id="ARBA00023015"/>
    </source>
</evidence>
<evidence type="ECO:0000313" key="6">
    <source>
        <dbReference type="Proteomes" id="UP000187499"/>
    </source>
</evidence>
<name>A0A1P8Q1S3_9LACO</name>
<sequence>MKKKQSANMKDVAALSQVSIATVSRFLNNDLSRMSEETAKRVKDAIDKLNYVPNSAARQMVTKSSKMIAVVVANIDDYFSTELFKGISSILESTGYIGVLFDTDTNQKREIQLMDSVNSQSFDGLIFQPLTSDMSLIENEIRREIPIVIVDREIELSPWPQVITNNYEAARNAMLKFQTKGYKHVIILSSEINIASTRRERYQGIKSVANNVDVIEISEKSHNHKDIHKEIVSLIKKSDEKTLIFAIKERWLLEFIPGLMTDGYIDDMNVTATGFSDTDLARAIEPKAELIEQNPFLMGASSAEVMMDLLNDDDAKKIPSKLIIPAKLK</sequence>
<dbReference type="OrthoDB" id="1639518at2"/>
<dbReference type="InterPro" id="IPR010982">
    <property type="entry name" value="Lambda_DNA-bd_dom_sf"/>
</dbReference>
<evidence type="ECO:0000313" key="5">
    <source>
        <dbReference type="EMBL" id="APX71808.1"/>
    </source>
</evidence>
<dbReference type="SUPFAM" id="SSF53822">
    <property type="entry name" value="Periplasmic binding protein-like I"/>
    <property type="match status" value="1"/>
</dbReference>
<accession>A0A1P8Q1S3</accession>
<keyword evidence="6" id="KW-1185">Reference proteome</keyword>
<proteinExistence type="predicted"/>
<dbReference type="InterPro" id="IPR000843">
    <property type="entry name" value="HTH_LacI"/>
</dbReference>
<dbReference type="Pfam" id="PF00356">
    <property type="entry name" value="LacI"/>
    <property type="match status" value="1"/>
</dbReference>